<comment type="caution">
    <text evidence="2">The sequence shown here is derived from an EMBL/GenBank/DDBJ whole genome shotgun (WGS) entry which is preliminary data.</text>
</comment>
<dbReference type="InterPro" id="IPR001387">
    <property type="entry name" value="Cro/C1-type_HTH"/>
</dbReference>
<dbReference type="PROSITE" id="PS50943">
    <property type="entry name" value="HTH_CROC1"/>
    <property type="match status" value="1"/>
</dbReference>
<evidence type="ECO:0000313" key="3">
    <source>
        <dbReference type="Proteomes" id="UP000306196"/>
    </source>
</evidence>
<name>A0A5R8KG67_9BACT</name>
<dbReference type="OrthoDB" id="574441at2"/>
<dbReference type="SUPFAM" id="SSF47413">
    <property type="entry name" value="lambda repressor-like DNA-binding domains"/>
    <property type="match status" value="1"/>
</dbReference>
<reference evidence="2 3" key="1">
    <citation type="submission" date="2019-05" db="EMBL/GenBank/DDBJ databases">
        <title>Verrucobacter flavum gen. nov., sp. nov. a new member of the family Verrucomicrobiaceae.</title>
        <authorList>
            <person name="Szuroczki S."/>
            <person name="Abbaszade G."/>
            <person name="Szabo A."/>
            <person name="Felfoldi T."/>
            <person name="Schumann P."/>
            <person name="Boka K."/>
            <person name="Keki Z."/>
            <person name="Toumi M."/>
            <person name="Toth E."/>
        </authorList>
    </citation>
    <scope>NUCLEOTIDE SEQUENCE [LARGE SCALE GENOMIC DNA]</scope>
    <source>
        <strain evidence="2 3">MG-N-17</strain>
    </source>
</reference>
<dbReference type="GO" id="GO:0003677">
    <property type="term" value="F:DNA binding"/>
    <property type="evidence" value="ECO:0007669"/>
    <property type="project" value="InterPro"/>
</dbReference>
<evidence type="ECO:0000259" key="1">
    <source>
        <dbReference type="PROSITE" id="PS50943"/>
    </source>
</evidence>
<dbReference type="RefSeq" id="WP_138085501.1">
    <property type="nucleotide sequence ID" value="NZ_VAUV01000005.1"/>
</dbReference>
<dbReference type="CDD" id="cd00093">
    <property type="entry name" value="HTH_XRE"/>
    <property type="match status" value="1"/>
</dbReference>
<gene>
    <name evidence="2" type="ORF">FEM03_07075</name>
</gene>
<evidence type="ECO:0000313" key="2">
    <source>
        <dbReference type="EMBL" id="TLD71286.1"/>
    </source>
</evidence>
<accession>A0A5R8KG67</accession>
<sequence>MRKRNLIGPQVRKLRDQRRWTQEELAVRLQMVGFDVSRGSLAKIESRLVWVGDYELLYFMKVFRVSYEALYPPIQVNDDDLHDAVERLLKTRF</sequence>
<feature type="domain" description="HTH cro/C1-type" evidence="1">
    <location>
        <begin position="11"/>
        <end position="70"/>
    </location>
</feature>
<dbReference type="AlphaFoldDB" id="A0A5R8KG67"/>
<dbReference type="EMBL" id="VAUV01000005">
    <property type="protein sequence ID" value="TLD71286.1"/>
    <property type="molecule type" value="Genomic_DNA"/>
</dbReference>
<proteinExistence type="predicted"/>
<protein>
    <submittedName>
        <fullName evidence="2">Helix-turn-helix transcriptional regulator</fullName>
    </submittedName>
</protein>
<organism evidence="2 3">
    <name type="scientific">Phragmitibacter flavus</name>
    <dbReference type="NCBI Taxonomy" id="2576071"/>
    <lineage>
        <taxon>Bacteria</taxon>
        <taxon>Pseudomonadati</taxon>
        <taxon>Verrucomicrobiota</taxon>
        <taxon>Verrucomicrobiia</taxon>
        <taxon>Verrucomicrobiales</taxon>
        <taxon>Verrucomicrobiaceae</taxon>
        <taxon>Phragmitibacter</taxon>
    </lineage>
</organism>
<dbReference type="Proteomes" id="UP000306196">
    <property type="component" value="Unassembled WGS sequence"/>
</dbReference>
<keyword evidence="3" id="KW-1185">Reference proteome</keyword>
<dbReference type="Gene3D" id="1.10.260.40">
    <property type="entry name" value="lambda repressor-like DNA-binding domains"/>
    <property type="match status" value="1"/>
</dbReference>
<dbReference type="InterPro" id="IPR010982">
    <property type="entry name" value="Lambda_DNA-bd_dom_sf"/>
</dbReference>